<dbReference type="InterPro" id="IPR011992">
    <property type="entry name" value="EF-hand-dom_pair"/>
</dbReference>
<evidence type="ECO:0000313" key="4">
    <source>
        <dbReference type="Proteomes" id="UP000447434"/>
    </source>
</evidence>
<gene>
    <name evidence="3" type="ORF">Lalb_Chr10g0095821</name>
</gene>
<keyword evidence="2" id="KW-0732">Signal</keyword>
<dbReference type="AlphaFoldDB" id="A0A6A4PV96"/>
<evidence type="ECO:0000256" key="2">
    <source>
        <dbReference type="SAM" id="SignalP"/>
    </source>
</evidence>
<comment type="similarity">
    <text evidence="1">Belongs to the caleosin family.</text>
</comment>
<dbReference type="Pfam" id="PF05042">
    <property type="entry name" value="Caleosin"/>
    <property type="match status" value="1"/>
</dbReference>
<sequence length="228" mass="25913">MSPSYLVLFFIVTNLYCLPLSFSIAYEIPSTKNLEGTVVESPVAPAQNALQKQVAFFDRNHDGVIYPWETFQGFRAIGFGIILSTFAAKYINSALSLTTRPGKFPSILFPIEVKNIQRAKHGSDTGVYDTEGRFVHSKFEEIFSKHAKKHSNALTYDELLEMIKANRVPGDYKGWLASYVEWKFLYAIGKDKDDLLTKETVRGVYDGSLFEHLEKRHSKKKINEITSI</sequence>
<protein>
    <submittedName>
        <fullName evidence="3">Putative plant seed peroxygenase</fullName>
    </submittedName>
</protein>
<accession>A0A6A4PV96</accession>
<proteinExistence type="inferred from homology"/>
<dbReference type="SUPFAM" id="SSF47473">
    <property type="entry name" value="EF-hand"/>
    <property type="match status" value="1"/>
</dbReference>
<dbReference type="GO" id="GO:0004497">
    <property type="term" value="F:monooxygenase activity"/>
    <property type="evidence" value="ECO:0007669"/>
    <property type="project" value="TreeGrafter"/>
</dbReference>
<keyword evidence="4" id="KW-1185">Reference proteome</keyword>
<comment type="caution">
    <text evidence="3">The sequence shown here is derived from an EMBL/GenBank/DDBJ whole genome shotgun (WGS) entry which is preliminary data.</text>
</comment>
<evidence type="ECO:0000256" key="1">
    <source>
        <dbReference type="ARBA" id="ARBA00006765"/>
    </source>
</evidence>
<feature type="signal peptide" evidence="2">
    <location>
        <begin position="1"/>
        <end position="17"/>
    </location>
</feature>
<organism evidence="3 4">
    <name type="scientific">Lupinus albus</name>
    <name type="common">White lupine</name>
    <name type="synonym">Lupinus termis</name>
    <dbReference type="NCBI Taxonomy" id="3870"/>
    <lineage>
        <taxon>Eukaryota</taxon>
        <taxon>Viridiplantae</taxon>
        <taxon>Streptophyta</taxon>
        <taxon>Embryophyta</taxon>
        <taxon>Tracheophyta</taxon>
        <taxon>Spermatophyta</taxon>
        <taxon>Magnoliopsida</taxon>
        <taxon>eudicotyledons</taxon>
        <taxon>Gunneridae</taxon>
        <taxon>Pentapetalae</taxon>
        <taxon>rosids</taxon>
        <taxon>fabids</taxon>
        <taxon>Fabales</taxon>
        <taxon>Fabaceae</taxon>
        <taxon>Papilionoideae</taxon>
        <taxon>50 kb inversion clade</taxon>
        <taxon>genistoids sensu lato</taxon>
        <taxon>core genistoids</taxon>
        <taxon>Genisteae</taxon>
        <taxon>Lupinus</taxon>
    </lineage>
</organism>
<name>A0A6A4PV96_LUPAL</name>
<reference evidence="4" key="1">
    <citation type="journal article" date="2020" name="Nat. Commun.">
        <title>Genome sequence of the cluster root forming white lupin.</title>
        <authorList>
            <person name="Hufnagel B."/>
            <person name="Marques A."/>
            <person name="Soriano A."/>
            <person name="Marques L."/>
            <person name="Divol F."/>
            <person name="Doumas P."/>
            <person name="Sallet E."/>
            <person name="Mancinotti D."/>
            <person name="Carrere S."/>
            <person name="Marande W."/>
            <person name="Arribat S."/>
            <person name="Keller J."/>
            <person name="Huneau C."/>
            <person name="Blein T."/>
            <person name="Aime D."/>
            <person name="Laguerre M."/>
            <person name="Taylor J."/>
            <person name="Schubert V."/>
            <person name="Nelson M."/>
            <person name="Geu-Flores F."/>
            <person name="Crespi M."/>
            <person name="Gallardo-Guerrero K."/>
            <person name="Delaux P.-M."/>
            <person name="Salse J."/>
            <person name="Berges H."/>
            <person name="Guyot R."/>
            <person name="Gouzy J."/>
            <person name="Peret B."/>
        </authorList>
    </citation>
    <scope>NUCLEOTIDE SEQUENCE [LARGE SCALE GENOMIC DNA]</scope>
    <source>
        <strain evidence="4">cv. Amiga</strain>
    </source>
</reference>
<dbReference type="OrthoDB" id="640742at2759"/>
<evidence type="ECO:0000313" key="3">
    <source>
        <dbReference type="EMBL" id="KAE9605299.1"/>
    </source>
</evidence>
<dbReference type="GO" id="GO:0005509">
    <property type="term" value="F:calcium ion binding"/>
    <property type="evidence" value="ECO:0007669"/>
    <property type="project" value="TreeGrafter"/>
</dbReference>
<dbReference type="PANTHER" id="PTHR31495:SF15">
    <property type="entry name" value="CALEOSIN"/>
    <property type="match status" value="1"/>
</dbReference>
<dbReference type="InterPro" id="IPR007736">
    <property type="entry name" value="Caleosin-related"/>
</dbReference>
<dbReference type="PANTHER" id="PTHR31495">
    <property type="entry name" value="PEROXYGENASE 3-RELATED"/>
    <property type="match status" value="1"/>
</dbReference>
<feature type="chain" id="PRO_5025506270" evidence="2">
    <location>
        <begin position="18"/>
        <end position="228"/>
    </location>
</feature>
<dbReference type="EMBL" id="WOCE01000010">
    <property type="protein sequence ID" value="KAE9605299.1"/>
    <property type="molecule type" value="Genomic_DNA"/>
</dbReference>
<dbReference type="Proteomes" id="UP000447434">
    <property type="component" value="Chromosome 10"/>
</dbReference>